<dbReference type="InterPro" id="IPR027417">
    <property type="entry name" value="P-loop_NTPase"/>
</dbReference>
<dbReference type="InterPro" id="IPR050763">
    <property type="entry name" value="ABC_transporter_ATP-binding"/>
</dbReference>
<dbReference type="PANTHER" id="PTHR42711:SF5">
    <property type="entry name" value="ABC TRANSPORTER ATP-BINDING PROTEIN NATA"/>
    <property type="match status" value="1"/>
</dbReference>
<dbReference type="Pfam" id="PF00005">
    <property type="entry name" value="ABC_tran"/>
    <property type="match status" value="1"/>
</dbReference>
<proteinExistence type="inferred from homology"/>
<protein>
    <recommendedName>
        <fullName evidence="5">ABC transporter domain-containing protein</fullName>
    </recommendedName>
</protein>
<evidence type="ECO:0000313" key="6">
    <source>
        <dbReference type="EMBL" id="SVB45929.1"/>
    </source>
</evidence>
<dbReference type="EMBL" id="UINC01042803">
    <property type="protein sequence ID" value="SVB45929.1"/>
    <property type="molecule type" value="Genomic_DNA"/>
</dbReference>
<dbReference type="InterPro" id="IPR003593">
    <property type="entry name" value="AAA+_ATPase"/>
</dbReference>
<accession>A0A382E683</accession>
<keyword evidence="3" id="KW-0547">Nucleotide-binding</keyword>
<evidence type="ECO:0000259" key="5">
    <source>
        <dbReference type="PROSITE" id="PS50893"/>
    </source>
</evidence>
<keyword evidence="2" id="KW-0813">Transport</keyword>
<organism evidence="6">
    <name type="scientific">marine metagenome</name>
    <dbReference type="NCBI Taxonomy" id="408172"/>
    <lineage>
        <taxon>unclassified sequences</taxon>
        <taxon>metagenomes</taxon>
        <taxon>ecological metagenomes</taxon>
    </lineage>
</organism>
<dbReference type="SUPFAM" id="SSF52540">
    <property type="entry name" value="P-loop containing nucleoside triphosphate hydrolases"/>
    <property type="match status" value="1"/>
</dbReference>
<comment type="similarity">
    <text evidence="1">Belongs to the ABC transporter superfamily.</text>
</comment>
<dbReference type="Gene3D" id="3.40.50.300">
    <property type="entry name" value="P-loop containing nucleotide triphosphate hydrolases"/>
    <property type="match status" value="1"/>
</dbReference>
<dbReference type="CDD" id="cd03230">
    <property type="entry name" value="ABC_DR_subfamily_A"/>
    <property type="match status" value="1"/>
</dbReference>
<evidence type="ECO:0000256" key="4">
    <source>
        <dbReference type="ARBA" id="ARBA00022840"/>
    </source>
</evidence>
<dbReference type="SMART" id="SM00382">
    <property type="entry name" value="AAA"/>
    <property type="match status" value="1"/>
</dbReference>
<keyword evidence="4" id="KW-0067">ATP-binding</keyword>
<dbReference type="InterPro" id="IPR003439">
    <property type="entry name" value="ABC_transporter-like_ATP-bd"/>
</dbReference>
<dbReference type="PROSITE" id="PS50893">
    <property type="entry name" value="ABC_TRANSPORTER_2"/>
    <property type="match status" value="1"/>
</dbReference>
<reference evidence="6" key="1">
    <citation type="submission" date="2018-05" db="EMBL/GenBank/DDBJ databases">
        <authorList>
            <person name="Lanie J.A."/>
            <person name="Ng W.-L."/>
            <person name="Kazmierczak K.M."/>
            <person name="Andrzejewski T.M."/>
            <person name="Davidsen T.M."/>
            <person name="Wayne K.J."/>
            <person name="Tettelin H."/>
            <person name="Glass J.I."/>
            <person name="Rusch D."/>
            <person name="Podicherti R."/>
            <person name="Tsui H.-C.T."/>
            <person name="Winkler M.E."/>
        </authorList>
    </citation>
    <scope>NUCLEOTIDE SEQUENCE</scope>
</reference>
<dbReference type="GO" id="GO:0016887">
    <property type="term" value="F:ATP hydrolysis activity"/>
    <property type="evidence" value="ECO:0007669"/>
    <property type="project" value="InterPro"/>
</dbReference>
<evidence type="ECO:0000256" key="1">
    <source>
        <dbReference type="ARBA" id="ARBA00005417"/>
    </source>
</evidence>
<dbReference type="AlphaFoldDB" id="A0A382E683"/>
<dbReference type="InterPro" id="IPR017871">
    <property type="entry name" value="ABC_transporter-like_CS"/>
</dbReference>
<dbReference type="PANTHER" id="PTHR42711">
    <property type="entry name" value="ABC TRANSPORTER ATP-BINDING PROTEIN"/>
    <property type="match status" value="1"/>
</dbReference>
<feature type="domain" description="ABC transporter" evidence="5">
    <location>
        <begin position="5"/>
        <end position="234"/>
    </location>
</feature>
<evidence type="ECO:0000256" key="3">
    <source>
        <dbReference type="ARBA" id="ARBA00022741"/>
    </source>
</evidence>
<sequence length="245" mass="27731">MKNSIVVNNLSKKYSNKLAVKNINFKINENEIVGLLGPNGCGKTTTIAMILGLLKPTSGEILINGFNIEKNRIKLLHKINFISPYIELPKKLTVKQNLTVYGKLYSVKDLNYKIEHLSQKLRLDNLLNRITGELSSGQKNRVSLAKALINDPSVLLLDEPTSSLDPETGDYVRSFLENYKKEKKISVLLASHNMREVERLCDSVLMMKDGVIIDQGTPKNLINKHGRDNLEEVFLKLTRNSNELW</sequence>
<evidence type="ECO:0000256" key="2">
    <source>
        <dbReference type="ARBA" id="ARBA00022448"/>
    </source>
</evidence>
<gene>
    <name evidence="6" type="ORF">METZ01_LOCUS198783</name>
</gene>
<dbReference type="PROSITE" id="PS00211">
    <property type="entry name" value="ABC_TRANSPORTER_1"/>
    <property type="match status" value="1"/>
</dbReference>
<dbReference type="GO" id="GO:0005524">
    <property type="term" value="F:ATP binding"/>
    <property type="evidence" value="ECO:0007669"/>
    <property type="project" value="UniProtKB-KW"/>
</dbReference>
<name>A0A382E683_9ZZZZ</name>